<evidence type="ECO:0000313" key="2">
    <source>
        <dbReference type="EMBL" id="RXH86968.1"/>
    </source>
</evidence>
<evidence type="ECO:0008006" key="4">
    <source>
        <dbReference type="Google" id="ProtNLM"/>
    </source>
</evidence>
<dbReference type="InterPro" id="IPR055298">
    <property type="entry name" value="AtLOH3-like"/>
</dbReference>
<dbReference type="AlphaFoldDB" id="A0A498IU93"/>
<protein>
    <recommendedName>
        <fullName evidence="4">HAT C-terminal dimerisation domain-containing protein</fullName>
    </recommendedName>
</protein>
<sequence length="93" mass="10124">MALAPINAMKFALLPKVVINNTSGANAGALASFDPNNLVNLAQKLTETKRDRQYPLVYLLVKLTLILTVATASVEIVFSVMKIMKNPHLNKMG</sequence>
<dbReference type="PANTHER" id="PTHR11697:SF230">
    <property type="entry name" value="ZINC FINGER, MYM DOMAIN CONTAINING 1"/>
    <property type="match status" value="1"/>
</dbReference>
<dbReference type="Proteomes" id="UP000290289">
    <property type="component" value="Chromosome 10"/>
</dbReference>
<evidence type="ECO:0000313" key="3">
    <source>
        <dbReference type="Proteomes" id="UP000290289"/>
    </source>
</evidence>
<organism evidence="2 3">
    <name type="scientific">Malus domestica</name>
    <name type="common">Apple</name>
    <name type="synonym">Pyrus malus</name>
    <dbReference type="NCBI Taxonomy" id="3750"/>
    <lineage>
        <taxon>Eukaryota</taxon>
        <taxon>Viridiplantae</taxon>
        <taxon>Streptophyta</taxon>
        <taxon>Embryophyta</taxon>
        <taxon>Tracheophyta</taxon>
        <taxon>Spermatophyta</taxon>
        <taxon>Magnoliopsida</taxon>
        <taxon>eudicotyledons</taxon>
        <taxon>Gunneridae</taxon>
        <taxon>Pentapetalae</taxon>
        <taxon>rosids</taxon>
        <taxon>fabids</taxon>
        <taxon>Rosales</taxon>
        <taxon>Rosaceae</taxon>
        <taxon>Amygdaloideae</taxon>
        <taxon>Maleae</taxon>
        <taxon>Malus</taxon>
    </lineage>
</organism>
<feature type="transmembrane region" description="Helical" evidence="1">
    <location>
        <begin position="55"/>
        <end position="81"/>
    </location>
</feature>
<dbReference type="PANTHER" id="PTHR11697">
    <property type="entry name" value="GENERAL TRANSCRIPTION FACTOR 2-RELATED ZINC FINGER PROTEIN"/>
    <property type="match status" value="1"/>
</dbReference>
<evidence type="ECO:0000256" key="1">
    <source>
        <dbReference type="SAM" id="Phobius"/>
    </source>
</evidence>
<gene>
    <name evidence="2" type="ORF">DVH24_022241</name>
</gene>
<accession>A0A498IU93</accession>
<keyword evidence="1" id="KW-0472">Membrane</keyword>
<dbReference type="EMBL" id="RDQH01000336">
    <property type="protein sequence ID" value="RXH86968.1"/>
    <property type="molecule type" value="Genomic_DNA"/>
</dbReference>
<name>A0A498IU93_MALDO</name>
<keyword evidence="1" id="KW-0812">Transmembrane</keyword>
<proteinExistence type="predicted"/>
<dbReference type="STRING" id="3750.A0A498IU93"/>
<keyword evidence="3" id="KW-1185">Reference proteome</keyword>
<comment type="caution">
    <text evidence="2">The sequence shown here is derived from an EMBL/GenBank/DDBJ whole genome shotgun (WGS) entry which is preliminary data.</text>
</comment>
<reference evidence="2 3" key="1">
    <citation type="submission" date="2018-10" db="EMBL/GenBank/DDBJ databases">
        <title>A high-quality apple genome assembly.</title>
        <authorList>
            <person name="Hu J."/>
        </authorList>
    </citation>
    <scope>NUCLEOTIDE SEQUENCE [LARGE SCALE GENOMIC DNA]</scope>
    <source>
        <strain evidence="3">cv. HFTH1</strain>
        <tissue evidence="2">Young leaf</tissue>
    </source>
</reference>
<keyword evidence="1" id="KW-1133">Transmembrane helix</keyword>